<dbReference type="InterPro" id="IPR011551">
    <property type="entry name" value="NTP_PyrPHydrolase_MazG"/>
</dbReference>
<dbReference type="GO" id="GO:0047693">
    <property type="term" value="F:ATP diphosphatase activity"/>
    <property type="evidence" value="ECO:0007669"/>
    <property type="project" value="UniProtKB-EC"/>
</dbReference>
<dbReference type="GO" id="GO:0046061">
    <property type="term" value="P:dATP catabolic process"/>
    <property type="evidence" value="ECO:0007669"/>
    <property type="project" value="TreeGrafter"/>
</dbReference>
<dbReference type="FunFam" id="1.10.287.1080:FF:000001">
    <property type="entry name" value="Nucleoside triphosphate pyrophosphohydrolase"/>
    <property type="match status" value="1"/>
</dbReference>
<evidence type="ECO:0000256" key="2">
    <source>
        <dbReference type="ARBA" id="ARBA00061115"/>
    </source>
</evidence>
<reference evidence="6 7" key="1">
    <citation type="submission" date="2012-01" db="EMBL/GenBank/DDBJ databases">
        <title>The Genome Sequence of Odoribacter laneus YIT 12061.</title>
        <authorList>
            <consortium name="The Broad Institute Genome Sequencing Platform"/>
            <person name="Earl A."/>
            <person name="Ward D."/>
            <person name="Feldgarden M."/>
            <person name="Gevers D."/>
            <person name="Morotomi M."/>
            <person name="Young S.K."/>
            <person name="Zeng Q."/>
            <person name="Gargeya S."/>
            <person name="Fitzgerald M."/>
            <person name="Haas B."/>
            <person name="Abouelleil A."/>
            <person name="Alvarado L."/>
            <person name="Arachchi H.M."/>
            <person name="Berlin A."/>
            <person name="Chapman S.B."/>
            <person name="Gearin G."/>
            <person name="Goldberg J."/>
            <person name="Griggs A."/>
            <person name="Gujja S."/>
            <person name="Hansen M."/>
            <person name="Heiman D."/>
            <person name="Howarth C."/>
            <person name="Larimer J."/>
            <person name="Lui A."/>
            <person name="MacDonald P.J.P."/>
            <person name="McCowen C."/>
            <person name="Montmayeur A."/>
            <person name="Murphy C."/>
            <person name="Neiman D."/>
            <person name="Pearson M."/>
            <person name="Priest M."/>
            <person name="Roberts A."/>
            <person name="Saif S."/>
            <person name="Shea T."/>
            <person name="Sisk P."/>
            <person name="Stolte C."/>
            <person name="Sykes S."/>
            <person name="Wortman J."/>
            <person name="Nusbaum C."/>
            <person name="Birren B."/>
        </authorList>
    </citation>
    <scope>NUCLEOTIDE SEQUENCE [LARGE SCALE GENOMIC DNA]</scope>
    <source>
        <strain evidence="6 7">YIT 12061</strain>
    </source>
</reference>
<dbReference type="NCBIfam" id="TIGR00444">
    <property type="entry name" value="mazG"/>
    <property type="match status" value="1"/>
</dbReference>
<dbReference type="CDD" id="cd11528">
    <property type="entry name" value="NTP-PPase_MazG_Nterm"/>
    <property type="match status" value="1"/>
</dbReference>
<dbReference type="GeneID" id="98068118"/>
<evidence type="ECO:0000259" key="5">
    <source>
        <dbReference type="Pfam" id="PF03819"/>
    </source>
</evidence>
<dbReference type="Gene3D" id="1.10.287.1080">
    <property type="entry name" value="MazG-like"/>
    <property type="match status" value="2"/>
</dbReference>
<dbReference type="EMBL" id="ADMC01000005">
    <property type="protein sequence ID" value="EHP50777.1"/>
    <property type="molecule type" value="Genomic_DNA"/>
</dbReference>
<dbReference type="PATRIC" id="fig|742817.3.peg.498"/>
<dbReference type="PANTHER" id="PTHR30522">
    <property type="entry name" value="NUCLEOSIDE TRIPHOSPHATE PYROPHOSPHOHYDROLASE"/>
    <property type="match status" value="1"/>
</dbReference>
<dbReference type="GO" id="GO:0006950">
    <property type="term" value="P:response to stress"/>
    <property type="evidence" value="ECO:0007669"/>
    <property type="project" value="UniProtKB-ARBA"/>
</dbReference>
<dbReference type="Pfam" id="PF03819">
    <property type="entry name" value="MazG"/>
    <property type="match status" value="2"/>
</dbReference>
<dbReference type="GO" id="GO:0046047">
    <property type="term" value="P:TTP catabolic process"/>
    <property type="evidence" value="ECO:0007669"/>
    <property type="project" value="TreeGrafter"/>
</dbReference>
<dbReference type="GO" id="GO:0006203">
    <property type="term" value="P:dGTP catabolic process"/>
    <property type="evidence" value="ECO:0007669"/>
    <property type="project" value="TreeGrafter"/>
</dbReference>
<dbReference type="GO" id="GO:0046081">
    <property type="term" value="P:dUTP catabolic process"/>
    <property type="evidence" value="ECO:0007669"/>
    <property type="project" value="TreeGrafter"/>
</dbReference>
<dbReference type="CDD" id="cd11529">
    <property type="entry name" value="NTP-PPase_MazG_Cterm"/>
    <property type="match status" value="1"/>
</dbReference>
<dbReference type="FunFam" id="1.10.287.1080:FF:000003">
    <property type="entry name" value="Nucleoside triphosphate pyrophosphohydrolase"/>
    <property type="match status" value="1"/>
</dbReference>
<comment type="similarity">
    <text evidence="2">Belongs to the nucleoside triphosphate pyrophosphohydrolase family.</text>
</comment>
<evidence type="ECO:0000256" key="4">
    <source>
        <dbReference type="ARBA" id="ARBA00074799"/>
    </source>
</evidence>
<dbReference type="HOGENOM" id="CLU_038356_0_1_10"/>
<dbReference type="eggNOG" id="COG3956">
    <property type="taxonomic scope" value="Bacteria"/>
</dbReference>
<dbReference type="RefSeq" id="WP_009135620.1">
    <property type="nucleotide sequence ID" value="NZ_JH594596.1"/>
</dbReference>
<dbReference type="InterPro" id="IPR048011">
    <property type="entry name" value="NTP-PPase_MazG-like_C"/>
</dbReference>
<proteinExistence type="inferred from homology"/>
<evidence type="ECO:0000256" key="1">
    <source>
        <dbReference type="ARBA" id="ARBA00052141"/>
    </source>
</evidence>
<dbReference type="NCBIfam" id="NF007113">
    <property type="entry name" value="PRK09562.1"/>
    <property type="match status" value="1"/>
</dbReference>
<dbReference type="EC" id="3.6.1.8" evidence="3"/>
<evidence type="ECO:0000256" key="3">
    <source>
        <dbReference type="ARBA" id="ARBA00066372"/>
    </source>
</evidence>
<dbReference type="AlphaFoldDB" id="H1DDY0"/>
<feature type="domain" description="NTP pyrophosphohydrolase MazG-like" evidence="5">
    <location>
        <begin position="167"/>
        <end position="226"/>
    </location>
</feature>
<keyword evidence="7" id="KW-1185">Reference proteome</keyword>
<accession>H1DDY0</accession>
<dbReference type="PANTHER" id="PTHR30522:SF0">
    <property type="entry name" value="NUCLEOSIDE TRIPHOSPHATE PYROPHOSPHOHYDROLASE"/>
    <property type="match status" value="1"/>
</dbReference>
<comment type="caution">
    <text evidence="6">The sequence shown here is derived from an EMBL/GenBank/DDBJ whole genome shotgun (WGS) entry which is preliminary data.</text>
</comment>
<evidence type="ECO:0000313" key="7">
    <source>
        <dbReference type="Proteomes" id="UP000004892"/>
    </source>
</evidence>
<comment type="catalytic activity">
    <reaction evidence="1">
        <text>ATP + H2O = AMP + diphosphate + H(+)</text>
        <dbReference type="Rhea" id="RHEA:14245"/>
        <dbReference type="ChEBI" id="CHEBI:15377"/>
        <dbReference type="ChEBI" id="CHEBI:15378"/>
        <dbReference type="ChEBI" id="CHEBI:30616"/>
        <dbReference type="ChEBI" id="CHEBI:33019"/>
        <dbReference type="ChEBI" id="CHEBI:456215"/>
        <dbReference type="EC" id="3.6.1.8"/>
    </reaction>
</comment>
<dbReference type="GO" id="GO:0046052">
    <property type="term" value="P:UTP catabolic process"/>
    <property type="evidence" value="ECO:0007669"/>
    <property type="project" value="TreeGrafter"/>
</dbReference>
<protein>
    <recommendedName>
        <fullName evidence="4">Nucleoside triphosphate pyrophosphohydrolase</fullName>
        <ecNumber evidence="3">3.6.1.8</ecNumber>
    </recommendedName>
</protein>
<dbReference type="InterPro" id="IPR048015">
    <property type="entry name" value="NTP-PPase_MazG-like_N"/>
</dbReference>
<name>H1DDY0_9BACT</name>
<dbReference type="SUPFAM" id="SSF101386">
    <property type="entry name" value="all-alpha NTP pyrophosphatases"/>
    <property type="match status" value="2"/>
</dbReference>
<dbReference type="Proteomes" id="UP000004892">
    <property type="component" value="Unassembled WGS sequence"/>
</dbReference>
<dbReference type="GO" id="GO:0046076">
    <property type="term" value="P:dTTP catabolic process"/>
    <property type="evidence" value="ECO:0007669"/>
    <property type="project" value="TreeGrafter"/>
</dbReference>
<dbReference type="STRING" id="742817.HMPREF9449_00466"/>
<feature type="domain" description="NTP pyrophosphohydrolase MazG-like" evidence="5">
    <location>
        <begin position="31"/>
        <end position="103"/>
    </location>
</feature>
<gene>
    <name evidence="6" type="ORF">HMPREF9449_00466</name>
</gene>
<sequence length="266" mass="31238">MNHLKEKKEAFAELLEVIETLRKQCPWDKKQTFESLRSLTIEEVYELGDAILEKDLPEVKKELGDLMMHMVFYASLAEEQGDFDMADVLRGICEKLRYRHPHIYGDVRVKDEKDVLQNWEQLKLKEKGRKHKVLEGVPVSLPALVKAYRIQDKVRGAGFDWKKKEDVWEKVKEELGEFEAELRKGDTEKMETELGDFLFAVINAARLYGINPENALEKTNHKFINRFAYVEEKAGIAGKKLNEMELEEMEAYWEEAKRLEEKEQEL</sequence>
<organism evidence="6 7">
    <name type="scientific">Odoribacter laneus YIT 12061</name>
    <dbReference type="NCBI Taxonomy" id="742817"/>
    <lineage>
        <taxon>Bacteria</taxon>
        <taxon>Pseudomonadati</taxon>
        <taxon>Bacteroidota</taxon>
        <taxon>Bacteroidia</taxon>
        <taxon>Bacteroidales</taxon>
        <taxon>Odoribacteraceae</taxon>
        <taxon>Odoribacter</taxon>
    </lineage>
</organism>
<evidence type="ECO:0000313" key="6">
    <source>
        <dbReference type="EMBL" id="EHP50777.1"/>
    </source>
</evidence>
<dbReference type="InterPro" id="IPR004518">
    <property type="entry name" value="MazG-like_dom"/>
</dbReference>